<keyword evidence="3 8" id="KW-0328">Glycosyltransferase</keyword>
<feature type="chain" id="PRO_5041734246" evidence="7">
    <location>
        <begin position="19"/>
        <end position="385"/>
    </location>
</feature>
<evidence type="ECO:0000313" key="9">
    <source>
        <dbReference type="Proteomes" id="UP000195602"/>
    </source>
</evidence>
<dbReference type="GO" id="GO:0000026">
    <property type="term" value="F:alpha-1,2-mannosyltransferase activity"/>
    <property type="evidence" value="ECO:0007669"/>
    <property type="project" value="TreeGrafter"/>
</dbReference>
<dbReference type="GO" id="GO:0006493">
    <property type="term" value="P:protein O-linked glycosylation"/>
    <property type="evidence" value="ECO:0007669"/>
    <property type="project" value="TreeGrafter"/>
</dbReference>
<feature type="active site" description="Nucleophile" evidence="6">
    <location>
        <position position="283"/>
    </location>
</feature>
<dbReference type="InterPro" id="IPR029044">
    <property type="entry name" value="Nucleotide-diphossugar_trans"/>
</dbReference>
<dbReference type="GO" id="GO:0016020">
    <property type="term" value="C:membrane"/>
    <property type="evidence" value="ECO:0007669"/>
    <property type="project" value="UniProtKB-SubCell"/>
</dbReference>
<sequence>MLWVLALCLHICACFVHGESTNPTIFAWDFGTGDEQVAAELAELVHNTARHARESASDFMLVVDKPSPLRSAENATFLVLCRNSEVYELLETIQSVQDRYNNKRHHDWVFLNDEIFSDQFVVLVSSFIRYGQISFGQVPKEHWSYPEWVNQTLAAEMRHQLQLKNVVYAESESYRHMCRFYSGFFYKHPLVRQYRYYWRLEPGVRFYCDIDYDVFAFMRENEKAYAFVLSMFEYSDTIPSLWDTAQRHFALQENVPDPTLLDLVRNNDVNGTYNLCHFWSNFEIADLSFFSSPQYEAYFTSLDRSGGFFYERWGDAPVHTLAVANLLDRQQVWWFQDFGYYHSPYLHCPQGPIYARNRCSCDQSMDFTFSHLSCTPHILQVLSEA</sequence>
<name>A0AA91SZR2_CLALS</name>
<comment type="similarity">
    <text evidence="2">Belongs to the glycosyltransferase 15 family.</text>
</comment>
<dbReference type="GO" id="GO:0006487">
    <property type="term" value="P:protein N-linked glycosylation"/>
    <property type="evidence" value="ECO:0007669"/>
    <property type="project" value="TreeGrafter"/>
</dbReference>
<feature type="signal peptide" evidence="7">
    <location>
        <begin position="1"/>
        <end position="18"/>
    </location>
</feature>
<dbReference type="EMBL" id="LYUB02000025">
    <property type="protein sequence ID" value="OVF04858.1"/>
    <property type="molecule type" value="Genomic_DNA"/>
</dbReference>
<dbReference type="FunFam" id="3.90.550.10:FF:000051">
    <property type="entry name" value="Alpha-1,2-mannosyltransferase (Ktr4)"/>
    <property type="match status" value="1"/>
</dbReference>
<evidence type="ECO:0000256" key="4">
    <source>
        <dbReference type="ARBA" id="ARBA00022679"/>
    </source>
</evidence>
<keyword evidence="5" id="KW-0735">Signal-anchor</keyword>
<evidence type="ECO:0000256" key="2">
    <source>
        <dbReference type="ARBA" id="ARBA00007677"/>
    </source>
</evidence>
<comment type="caution">
    <text evidence="8">The sequence shown here is derived from an EMBL/GenBank/DDBJ whole genome shotgun (WGS) entry which is preliminary data.</text>
</comment>
<accession>A0AA91SZR2</accession>
<dbReference type="InterPro" id="IPR002685">
    <property type="entry name" value="Glyco_trans_15"/>
</dbReference>
<keyword evidence="7" id="KW-0732">Signal</keyword>
<dbReference type="PANTHER" id="PTHR31121">
    <property type="entry name" value="ALPHA-1,2 MANNOSYLTRANSFERASE KTR1"/>
    <property type="match status" value="1"/>
</dbReference>
<dbReference type="Pfam" id="PF01793">
    <property type="entry name" value="Glyco_transf_15"/>
    <property type="match status" value="1"/>
</dbReference>
<comment type="subcellular location">
    <subcellularLocation>
        <location evidence="1">Membrane</location>
        <topology evidence="1">Single-pass type II membrane protein</topology>
    </subcellularLocation>
</comment>
<keyword evidence="4" id="KW-0808">Transferase</keyword>
<dbReference type="PANTHER" id="PTHR31121:SF6">
    <property type="entry name" value="ALPHA-1,2 MANNOSYLTRANSFERASE KTR1"/>
    <property type="match status" value="1"/>
</dbReference>
<dbReference type="Proteomes" id="UP000195602">
    <property type="component" value="Unassembled WGS sequence"/>
</dbReference>
<protein>
    <submittedName>
        <fullName evidence="8">Mannosyltransferase</fullName>
    </submittedName>
</protein>
<evidence type="ECO:0000256" key="3">
    <source>
        <dbReference type="ARBA" id="ARBA00022676"/>
    </source>
</evidence>
<evidence type="ECO:0000256" key="7">
    <source>
        <dbReference type="SAM" id="SignalP"/>
    </source>
</evidence>
<dbReference type="SUPFAM" id="SSF53448">
    <property type="entry name" value="Nucleotide-diphospho-sugar transferases"/>
    <property type="match status" value="1"/>
</dbReference>
<dbReference type="KEGG" id="clus:A9F13_25g00297"/>
<keyword evidence="5" id="KW-0812">Transmembrane</keyword>
<organism evidence="8 9">
    <name type="scientific">Clavispora lusitaniae</name>
    <name type="common">Candida lusitaniae</name>
    <dbReference type="NCBI Taxonomy" id="36911"/>
    <lineage>
        <taxon>Eukaryota</taxon>
        <taxon>Fungi</taxon>
        <taxon>Dikarya</taxon>
        <taxon>Ascomycota</taxon>
        <taxon>Saccharomycotina</taxon>
        <taxon>Pichiomycetes</taxon>
        <taxon>Metschnikowiaceae</taxon>
        <taxon>Clavispora</taxon>
    </lineage>
</organism>
<reference evidence="8 9" key="1">
    <citation type="submission" date="2017-04" db="EMBL/GenBank/DDBJ databases">
        <title>Draft genome of the yeast Clavispora lusitaniae type strain CBS 6936.</title>
        <authorList>
            <person name="Durrens P."/>
            <person name="Klopp C."/>
            <person name="Biteau N."/>
            <person name="Fitton-Ouhabi V."/>
            <person name="Dementhon K."/>
            <person name="Accoceberry I."/>
            <person name="Sherman D.J."/>
            <person name="Noel T."/>
        </authorList>
    </citation>
    <scope>NUCLEOTIDE SEQUENCE [LARGE SCALE GENOMIC DNA]</scope>
    <source>
        <strain evidence="8 9">CBS 6936</strain>
    </source>
</reference>
<evidence type="ECO:0000256" key="1">
    <source>
        <dbReference type="ARBA" id="ARBA00004606"/>
    </source>
</evidence>
<dbReference type="PIRSF" id="PIRSF018153">
    <property type="entry name" value="Glyco_trans_15"/>
    <property type="match status" value="1"/>
</dbReference>
<evidence type="ECO:0000256" key="5">
    <source>
        <dbReference type="ARBA" id="ARBA00022968"/>
    </source>
</evidence>
<dbReference type="Gene3D" id="3.90.550.10">
    <property type="entry name" value="Spore Coat Polysaccharide Biosynthesis Protein SpsA, Chain A"/>
    <property type="match status" value="1"/>
</dbReference>
<evidence type="ECO:0000313" key="8">
    <source>
        <dbReference type="EMBL" id="OVF04858.1"/>
    </source>
</evidence>
<evidence type="ECO:0000256" key="6">
    <source>
        <dbReference type="PIRSR" id="PIRSR018153-1"/>
    </source>
</evidence>
<dbReference type="AlphaFoldDB" id="A0AA91SZR2"/>
<dbReference type="GO" id="GO:0000032">
    <property type="term" value="P:cell wall mannoprotein biosynthetic process"/>
    <property type="evidence" value="ECO:0007669"/>
    <property type="project" value="TreeGrafter"/>
</dbReference>
<proteinExistence type="inferred from homology"/>
<gene>
    <name evidence="8" type="ORF">A9F13_25g00297</name>
</gene>
<dbReference type="GO" id="GO:0005794">
    <property type="term" value="C:Golgi apparatus"/>
    <property type="evidence" value="ECO:0007669"/>
    <property type="project" value="TreeGrafter"/>
</dbReference>